<dbReference type="EMBL" id="JGDB01000191">
    <property type="protein sequence ID" value="EXY90229.1"/>
    <property type="molecule type" value="Genomic_DNA"/>
</dbReference>
<dbReference type="Pfam" id="PF16288">
    <property type="entry name" value="DUF4934"/>
    <property type="match status" value="1"/>
</dbReference>
<dbReference type="Proteomes" id="UP000020773">
    <property type="component" value="Unassembled WGS sequence"/>
</dbReference>
<comment type="caution">
    <text evidence="2">The sequence shown here is derived from an EMBL/GenBank/DDBJ whole genome shotgun (WGS) entry which is preliminary data.</text>
</comment>
<reference evidence="2 3" key="1">
    <citation type="submission" date="2014-02" db="EMBL/GenBank/DDBJ databases">
        <authorList>
            <person name="Sears C."/>
            <person name="Carroll K."/>
            <person name="Sack B.R."/>
            <person name="Qadri F."/>
            <person name="Myers L.L."/>
            <person name="Chung G.-T."/>
            <person name="Escheverria P."/>
            <person name="Fraser C.M."/>
            <person name="Sadzewicz L."/>
            <person name="Shefchek K.A."/>
            <person name="Tallon L."/>
            <person name="Das S.P."/>
            <person name="Daugherty S."/>
            <person name="Mongodin E.F."/>
        </authorList>
    </citation>
    <scope>NUCLEOTIDE SEQUENCE [LARGE SCALE GENOMIC DNA]</scope>
    <source>
        <strain evidence="3">3998T(B)3</strain>
    </source>
</reference>
<protein>
    <submittedName>
        <fullName evidence="2">Putative lipoprotein</fullName>
    </submittedName>
</protein>
<feature type="domain" description="DUF4934" evidence="1">
    <location>
        <begin position="32"/>
        <end position="131"/>
    </location>
</feature>
<organism evidence="2 3">
    <name type="scientific">Bacteroides fragilis str. 3998T(B)3</name>
    <dbReference type="NCBI Taxonomy" id="1339316"/>
    <lineage>
        <taxon>Bacteria</taxon>
        <taxon>Pseudomonadati</taxon>
        <taxon>Bacteroidota</taxon>
        <taxon>Bacteroidia</taxon>
        <taxon>Bacteroidales</taxon>
        <taxon>Bacteroidaceae</taxon>
        <taxon>Bacteroides</taxon>
    </lineage>
</organism>
<gene>
    <name evidence="2" type="ORF">M125_3095</name>
</gene>
<feature type="non-terminal residue" evidence="2">
    <location>
        <position position="328"/>
    </location>
</feature>
<evidence type="ECO:0000313" key="2">
    <source>
        <dbReference type="EMBL" id="EXY90229.1"/>
    </source>
</evidence>
<keyword evidence="2" id="KW-0449">Lipoprotein</keyword>
<proteinExistence type="predicted"/>
<name>A0A015U0P0_BACFG</name>
<sequence length="328" mass="37088">MFLLASCGSPSQQPKAPGQIDIAGKIESLTELKASDFIKEINYVVLETTDSCLVNENPNIQVFKNNIIVNTNKQCLVFDKESGKFLRSIGHIGNDPGGYSEATFWIDDITGELYFIGWNGTLMRYDLQGNYLGDVKVAPNLGVRNPACFVFTDSLIVSHQLSLLPIQGNEKKSPFLLLDKQGNVIDSIPSLLPVIPVTTNVVRLNILKSEKARELYGNIGVHGMMTAYFNNDDAIESPRVLSTLWKHNGKVRFKEAYLDTIYTLSENKLSPYLIFNTGKYHYPAEERYQQKENDERVKIDYVMESTTLIIFQFRQRGEVYTGIYNKDT</sequence>
<evidence type="ECO:0000313" key="3">
    <source>
        <dbReference type="Proteomes" id="UP000020773"/>
    </source>
</evidence>
<dbReference type="InterPro" id="IPR032558">
    <property type="entry name" value="DUF4934"/>
</dbReference>
<evidence type="ECO:0000259" key="1">
    <source>
        <dbReference type="Pfam" id="PF16288"/>
    </source>
</evidence>
<accession>A0A015U0P0</accession>
<dbReference type="AlphaFoldDB" id="A0A015U0P0"/>